<proteinExistence type="predicted"/>
<dbReference type="Pfam" id="PF05751">
    <property type="entry name" value="FixH"/>
    <property type="match status" value="1"/>
</dbReference>
<evidence type="ECO:0000313" key="2">
    <source>
        <dbReference type="Proteomes" id="UP001597511"/>
    </source>
</evidence>
<dbReference type="EMBL" id="JBHUOZ010000003">
    <property type="protein sequence ID" value="MFD2920301.1"/>
    <property type="molecule type" value="Genomic_DNA"/>
</dbReference>
<comment type="caution">
    <text evidence="1">The sequence shown here is derived from an EMBL/GenBank/DDBJ whole genome shotgun (WGS) entry which is preliminary data.</text>
</comment>
<sequence>MSWKYRIILVLSLFVIGIGAMVFLASKQTIDMVDANYYEKELKYQGVIDARQNLLAVGDSVTVKDSGGLVLVYIPVTATGNITEGSLEFLRNADKSKDTSFPVRVNLQGLQYLPRTAFEKGYYKLRAKWVNNDSAYYDERTIFFH</sequence>
<dbReference type="Proteomes" id="UP001597511">
    <property type="component" value="Unassembled WGS sequence"/>
</dbReference>
<name>A0ABW6A7S0_9BACT</name>
<gene>
    <name evidence="1" type="ORF">ACFS6H_11305</name>
</gene>
<dbReference type="InterPro" id="IPR008620">
    <property type="entry name" value="FixH"/>
</dbReference>
<organism evidence="1 2">
    <name type="scientific">Terrimonas rubra</name>
    <dbReference type="NCBI Taxonomy" id="1035890"/>
    <lineage>
        <taxon>Bacteria</taxon>
        <taxon>Pseudomonadati</taxon>
        <taxon>Bacteroidota</taxon>
        <taxon>Chitinophagia</taxon>
        <taxon>Chitinophagales</taxon>
        <taxon>Chitinophagaceae</taxon>
        <taxon>Terrimonas</taxon>
    </lineage>
</organism>
<evidence type="ECO:0000313" key="1">
    <source>
        <dbReference type="EMBL" id="MFD2920301.1"/>
    </source>
</evidence>
<accession>A0ABW6A7S0</accession>
<keyword evidence="2" id="KW-1185">Reference proteome</keyword>
<dbReference type="RefSeq" id="WP_386098395.1">
    <property type="nucleotide sequence ID" value="NZ_JBHUOZ010000003.1"/>
</dbReference>
<protein>
    <submittedName>
        <fullName evidence="1">FixH family protein</fullName>
    </submittedName>
</protein>
<reference evidence="2" key="1">
    <citation type="journal article" date="2019" name="Int. J. Syst. Evol. Microbiol.">
        <title>The Global Catalogue of Microorganisms (GCM) 10K type strain sequencing project: providing services to taxonomists for standard genome sequencing and annotation.</title>
        <authorList>
            <consortium name="The Broad Institute Genomics Platform"/>
            <consortium name="The Broad Institute Genome Sequencing Center for Infectious Disease"/>
            <person name="Wu L."/>
            <person name="Ma J."/>
        </authorList>
    </citation>
    <scope>NUCLEOTIDE SEQUENCE [LARGE SCALE GENOMIC DNA]</scope>
    <source>
        <strain evidence="2">KCTC 23299</strain>
    </source>
</reference>